<proteinExistence type="predicted"/>
<dbReference type="RefSeq" id="WP_170124522.1">
    <property type="nucleotide sequence ID" value="NZ_DF968064.1"/>
</dbReference>
<sequence length="57" mass="6515">MDFEQALLDLRSGKIDKIEVESENFPAFQKAWSAFPYQNTVKGIAHRAGKVTYIRAK</sequence>
<dbReference type="Proteomes" id="UP000061227">
    <property type="component" value="Unassembled WGS sequence"/>
</dbReference>
<keyword evidence="2" id="KW-1185">Reference proteome</keyword>
<name>A0A3F3GXA4_9LACO</name>
<gene>
    <name evidence="1" type="ORF">FPFC_022680</name>
</gene>
<accession>A0A3F3GXA4</accession>
<evidence type="ECO:0000313" key="2">
    <source>
        <dbReference type="Proteomes" id="UP000061227"/>
    </source>
</evidence>
<dbReference type="AlphaFoldDB" id="A0A3F3GXA4"/>
<organism evidence="1 2">
    <name type="scientific">Fructobacillus pseudoficulneus</name>
    <dbReference type="NCBI Taxonomy" id="220714"/>
    <lineage>
        <taxon>Bacteria</taxon>
        <taxon>Bacillati</taxon>
        <taxon>Bacillota</taxon>
        <taxon>Bacilli</taxon>
        <taxon>Lactobacillales</taxon>
        <taxon>Lactobacillaceae</taxon>
        <taxon>Fructobacillus</taxon>
    </lineage>
</organism>
<reference evidence="1 2" key="1">
    <citation type="journal article" date="2015" name="BMC Genomics">
        <title>Comparative genomics of Fructobacillus spp. and Leuconostoc spp. reveals niche-specific evolution of Fructobacillus spp.</title>
        <authorList>
            <person name="Endo A."/>
            <person name="Tanizawa Y."/>
            <person name="Tanaka N."/>
            <person name="Maeno S."/>
            <person name="Kumar H."/>
            <person name="Shiwa Y."/>
            <person name="Okada S."/>
            <person name="Yoshikawa H."/>
            <person name="Dicks L."/>
            <person name="Nakagawa J."/>
            <person name="Arita M."/>
        </authorList>
    </citation>
    <scope>NUCLEOTIDE SEQUENCE [LARGE SCALE GENOMIC DNA]</scope>
    <source>
        <strain evidence="1 2">DSM 15468</strain>
    </source>
</reference>
<protein>
    <submittedName>
        <fullName evidence="1">Uncharacterized protein</fullName>
    </submittedName>
</protein>
<dbReference type="EMBL" id="DF968064">
    <property type="protein sequence ID" value="GAP02817.1"/>
    <property type="molecule type" value="Genomic_DNA"/>
</dbReference>
<evidence type="ECO:0000313" key="1">
    <source>
        <dbReference type="EMBL" id="GAP02817.1"/>
    </source>
</evidence>
<dbReference type="STRING" id="220714.SAMN05660469_0756"/>